<evidence type="ECO:0000256" key="1">
    <source>
        <dbReference type="ARBA" id="ARBA00022527"/>
    </source>
</evidence>
<name>A0ABY5DCH2_9ACTN</name>
<dbReference type="GO" id="GO:0005524">
    <property type="term" value="F:ATP binding"/>
    <property type="evidence" value="ECO:0007669"/>
    <property type="project" value="UniProtKB-KW"/>
</dbReference>
<keyword evidence="1" id="KW-0723">Serine/threonine-protein kinase</keyword>
<keyword evidence="1" id="KW-0808">Transferase</keyword>
<dbReference type="PANTHER" id="PTHR35526:SF3">
    <property type="entry name" value="ANTI-SIGMA-F FACTOR RSBW"/>
    <property type="match status" value="1"/>
</dbReference>
<protein>
    <submittedName>
        <fullName evidence="3">ATP-binding protein</fullName>
    </submittedName>
</protein>
<dbReference type="SUPFAM" id="SSF55874">
    <property type="entry name" value="ATPase domain of HSP90 chaperone/DNA topoisomerase II/histidine kinase"/>
    <property type="match status" value="1"/>
</dbReference>
<sequence>MGEARTWVKSTLAKWGVAEPDQLTLVVSELVTNAITHTRSGHPGEQFTVRLAVLGDRVRITVRDAGPKQGRTLTLRTPSPEAKHGRGLPLVDALALCWGSLKIGTGVYAEVAR</sequence>
<evidence type="ECO:0000313" key="4">
    <source>
        <dbReference type="Proteomes" id="UP001055940"/>
    </source>
</evidence>
<proteinExistence type="predicted"/>
<organism evidence="3 4">
    <name type="scientific">Nocardiopsis exhalans</name>
    <dbReference type="NCBI Taxonomy" id="163604"/>
    <lineage>
        <taxon>Bacteria</taxon>
        <taxon>Bacillati</taxon>
        <taxon>Actinomycetota</taxon>
        <taxon>Actinomycetes</taxon>
        <taxon>Streptosporangiales</taxon>
        <taxon>Nocardiopsidaceae</taxon>
        <taxon>Nocardiopsis</taxon>
    </lineage>
</organism>
<keyword evidence="3" id="KW-0547">Nucleotide-binding</keyword>
<dbReference type="CDD" id="cd16936">
    <property type="entry name" value="HATPase_RsbW-like"/>
    <property type="match status" value="1"/>
</dbReference>
<dbReference type="InterPro" id="IPR003594">
    <property type="entry name" value="HATPase_dom"/>
</dbReference>
<gene>
    <name evidence="3" type="ORF">NE857_09040</name>
</gene>
<dbReference type="Pfam" id="PF13581">
    <property type="entry name" value="HATPase_c_2"/>
    <property type="match status" value="1"/>
</dbReference>
<accession>A0ABY5DCH2</accession>
<reference evidence="3" key="1">
    <citation type="submission" date="2022-06" db="EMBL/GenBank/DDBJ databases">
        <authorList>
            <person name="Ping M."/>
        </authorList>
    </citation>
    <scope>NUCLEOTIDE SEQUENCE</scope>
    <source>
        <strain evidence="3">JCM11759T</strain>
    </source>
</reference>
<dbReference type="InterPro" id="IPR036890">
    <property type="entry name" value="HATPase_C_sf"/>
</dbReference>
<evidence type="ECO:0000313" key="3">
    <source>
        <dbReference type="EMBL" id="USY21727.1"/>
    </source>
</evidence>
<dbReference type="PANTHER" id="PTHR35526">
    <property type="entry name" value="ANTI-SIGMA-F FACTOR RSBW-RELATED"/>
    <property type="match status" value="1"/>
</dbReference>
<keyword evidence="1" id="KW-0418">Kinase</keyword>
<dbReference type="EMBL" id="CP099837">
    <property type="protein sequence ID" value="USY21727.1"/>
    <property type="molecule type" value="Genomic_DNA"/>
</dbReference>
<keyword evidence="4" id="KW-1185">Reference proteome</keyword>
<keyword evidence="3" id="KW-0067">ATP-binding</keyword>
<dbReference type="InterPro" id="IPR050267">
    <property type="entry name" value="Anti-sigma-factor_SerPK"/>
</dbReference>
<dbReference type="Gene3D" id="3.30.565.10">
    <property type="entry name" value="Histidine kinase-like ATPase, C-terminal domain"/>
    <property type="match status" value="1"/>
</dbReference>
<feature type="domain" description="Histidine kinase/HSP90-like ATPase" evidence="2">
    <location>
        <begin position="2"/>
        <end position="95"/>
    </location>
</feature>
<evidence type="ECO:0000259" key="2">
    <source>
        <dbReference type="Pfam" id="PF13581"/>
    </source>
</evidence>
<dbReference type="Proteomes" id="UP001055940">
    <property type="component" value="Chromosome"/>
</dbReference>